<keyword evidence="2" id="KW-0479">Metal-binding</keyword>
<evidence type="ECO:0008006" key="9">
    <source>
        <dbReference type="Google" id="ProtNLM"/>
    </source>
</evidence>
<feature type="transmembrane region" description="Helical" evidence="6">
    <location>
        <begin position="12"/>
        <end position="29"/>
    </location>
</feature>
<dbReference type="InterPro" id="IPR001128">
    <property type="entry name" value="Cyt_P450"/>
</dbReference>
<evidence type="ECO:0000256" key="6">
    <source>
        <dbReference type="SAM" id="Phobius"/>
    </source>
</evidence>
<evidence type="ECO:0000256" key="1">
    <source>
        <dbReference type="ARBA" id="ARBA00010617"/>
    </source>
</evidence>
<dbReference type="EMBL" id="JAZHXI010000022">
    <property type="protein sequence ID" value="KAL2060475.1"/>
    <property type="molecule type" value="Genomic_DNA"/>
</dbReference>
<keyword evidence="5" id="KW-0503">Monooxygenase</keyword>
<evidence type="ECO:0000256" key="2">
    <source>
        <dbReference type="ARBA" id="ARBA00022723"/>
    </source>
</evidence>
<dbReference type="PANTHER" id="PTHR46300:SF2">
    <property type="entry name" value="CYTOCHROME P450 MONOOXYGENASE ALNH-RELATED"/>
    <property type="match status" value="1"/>
</dbReference>
<dbReference type="InterPro" id="IPR050364">
    <property type="entry name" value="Cytochrome_P450_fung"/>
</dbReference>
<reference evidence="7 8" key="1">
    <citation type="journal article" date="2024" name="Commun. Biol.">
        <title>Comparative genomic analysis of thermophilic fungi reveals convergent evolutionary adaptations and gene losses.</title>
        <authorList>
            <person name="Steindorff A.S."/>
            <person name="Aguilar-Pontes M.V."/>
            <person name="Robinson A.J."/>
            <person name="Andreopoulos B."/>
            <person name="LaButti K."/>
            <person name="Kuo A."/>
            <person name="Mondo S."/>
            <person name="Riley R."/>
            <person name="Otillar R."/>
            <person name="Haridas S."/>
            <person name="Lipzen A."/>
            <person name="Grimwood J."/>
            <person name="Schmutz J."/>
            <person name="Clum A."/>
            <person name="Reid I.D."/>
            <person name="Moisan M.C."/>
            <person name="Butler G."/>
            <person name="Nguyen T.T.M."/>
            <person name="Dewar K."/>
            <person name="Conant G."/>
            <person name="Drula E."/>
            <person name="Henrissat B."/>
            <person name="Hansel C."/>
            <person name="Singer S."/>
            <person name="Hutchinson M.I."/>
            <person name="de Vries R.P."/>
            <person name="Natvig D.O."/>
            <person name="Powell A.J."/>
            <person name="Tsang A."/>
            <person name="Grigoriev I.V."/>
        </authorList>
    </citation>
    <scope>NUCLEOTIDE SEQUENCE [LARGE SCALE GENOMIC DNA]</scope>
    <source>
        <strain evidence="7 8">CBS 494.80</strain>
    </source>
</reference>
<keyword evidence="6" id="KW-0472">Membrane</keyword>
<dbReference type="PANTHER" id="PTHR46300">
    <property type="entry name" value="P450, PUTATIVE (EUROFUNG)-RELATED-RELATED"/>
    <property type="match status" value="1"/>
</dbReference>
<keyword evidence="3" id="KW-0560">Oxidoreductase</keyword>
<sequence>MAGSLPYSFPSLWAFSSLIPIVYVIFKIARFGSREKHLPPGPPTYPIIGNAHLVVDKDLYKRFKDWSEKYGEVYSLKIGKGTMIVLNSRRAVYELISAAKDQNDKRSAIYSSRTLDAQFKATARGENIASMEMDMIWRAQRKITSRFFAPAKLDGELAKISEAECTTFMHNLLVDPEGFRTHSDRATASFASIALFGQRATSRDDFWATGAYEAMEAINAALNPGSYPPVDQFPFCKWIPKSWGGWTARAEAGFNIPSRIWAQARERVEARRAQGDKRVSLMDDLLNDESIKNDPAFQGTKLANFLGALMEAAAETSALTMRTNVLFLATHPWVQDKAQKELDVLCGVERMPVFSDFKDLPYINCILKEGLRIRPVVPTGFPHRCTEDNWYEGMLIPKDATVMIPHWALSHSQYENADAYDPDRYLKHPGLATEYAASSDYQNRDHYSYGAGRRICAGIHLAERVQWRMLARLLWAFRIEHALDADGEKIPIDTEAYEEKLITGPKPFKVRFTPRSQEHVRVIEKELETASGLLRNWE</sequence>
<keyword evidence="4" id="KW-0408">Iron</keyword>
<dbReference type="InterPro" id="IPR002401">
    <property type="entry name" value="Cyt_P450_E_grp-I"/>
</dbReference>
<organism evidence="7 8">
    <name type="scientific">Oculimacula yallundae</name>
    <dbReference type="NCBI Taxonomy" id="86028"/>
    <lineage>
        <taxon>Eukaryota</taxon>
        <taxon>Fungi</taxon>
        <taxon>Dikarya</taxon>
        <taxon>Ascomycota</taxon>
        <taxon>Pezizomycotina</taxon>
        <taxon>Leotiomycetes</taxon>
        <taxon>Helotiales</taxon>
        <taxon>Ploettnerulaceae</taxon>
        <taxon>Oculimacula</taxon>
    </lineage>
</organism>
<comment type="caution">
    <text evidence="7">The sequence shown here is derived from an EMBL/GenBank/DDBJ whole genome shotgun (WGS) entry which is preliminary data.</text>
</comment>
<dbReference type="Pfam" id="PF00067">
    <property type="entry name" value="p450"/>
    <property type="match status" value="1"/>
</dbReference>
<dbReference type="Proteomes" id="UP001595075">
    <property type="component" value="Unassembled WGS sequence"/>
</dbReference>
<accession>A0ABR4BS50</accession>
<dbReference type="SUPFAM" id="SSF48264">
    <property type="entry name" value="Cytochrome P450"/>
    <property type="match status" value="1"/>
</dbReference>
<proteinExistence type="inferred from homology"/>
<evidence type="ECO:0000256" key="4">
    <source>
        <dbReference type="ARBA" id="ARBA00023004"/>
    </source>
</evidence>
<evidence type="ECO:0000256" key="5">
    <source>
        <dbReference type="ARBA" id="ARBA00023033"/>
    </source>
</evidence>
<keyword evidence="6" id="KW-0812">Transmembrane</keyword>
<evidence type="ECO:0000313" key="8">
    <source>
        <dbReference type="Proteomes" id="UP001595075"/>
    </source>
</evidence>
<dbReference type="Gene3D" id="1.10.630.10">
    <property type="entry name" value="Cytochrome P450"/>
    <property type="match status" value="1"/>
</dbReference>
<evidence type="ECO:0000313" key="7">
    <source>
        <dbReference type="EMBL" id="KAL2060475.1"/>
    </source>
</evidence>
<name>A0ABR4BS50_9HELO</name>
<dbReference type="InterPro" id="IPR036396">
    <property type="entry name" value="Cyt_P450_sf"/>
</dbReference>
<evidence type="ECO:0000256" key="3">
    <source>
        <dbReference type="ARBA" id="ARBA00023002"/>
    </source>
</evidence>
<keyword evidence="8" id="KW-1185">Reference proteome</keyword>
<dbReference type="PRINTS" id="PR00463">
    <property type="entry name" value="EP450I"/>
</dbReference>
<dbReference type="CDD" id="cd11065">
    <property type="entry name" value="CYP64-like"/>
    <property type="match status" value="1"/>
</dbReference>
<protein>
    <recommendedName>
        <fullName evidence="9">Cytochrome P450</fullName>
    </recommendedName>
</protein>
<gene>
    <name evidence="7" type="ORF">VTL71DRAFT_9506</name>
</gene>
<comment type="similarity">
    <text evidence="1">Belongs to the cytochrome P450 family.</text>
</comment>
<keyword evidence="6" id="KW-1133">Transmembrane helix</keyword>